<proteinExistence type="predicted"/>
<keyword evidence="2" id="KW-1185">Reference proteome</keyword>
<name>A0ABV9B7Z3_9ACTN</name>
<comment type="caution">
    <text evidence="1">The sequence shown here is derived from an EMBL/GenBank/DDBJ whole genome shotgun (WGS) entry which is preliminary data.</text>
</comment>
<protein>
    <submittedName>
        <fullName evidence="1">Uncharacterized protein</fullName>
    </submittedName>
</protein>
<dbReference type="EMBL" id="JBHSFK010000073">
    <property type="protein sequence ID" value="MFC4508252.1"/>
    <property type="molecule type" value="Genomic_DNA"/>
</dbReference>
<evidence type="ECO:0000313" key="1">
    <source>
        <dbReference type="EMBL" id="MFC4508252.1"/>
    </source>
</evidence>
<accession>A0ABV9B7Z3</accession>
<dbReference type="Proteomes" id="UP001595839">
    <property type="component" value="Unassembled WGS sequence"/>
</dbReference>
<gene>
    <name evidence="1" type="ORF">ACFPIH_54210</name>
</gene>
<organism evidence="1 2">
    <name type="scientific">Streptomyces vulcanius</name>
    <dbReference type="NCBI Taxonomy" id="1441876"/>
    <lineage>
        <taxon>Bacteria</taxon>
        <taxon>Bacillati</taxon>
        <taxon>Actinomycetota</taxon>
        <taxon>Actinomycetes</taxon>
        <taxon>Kitasatosporales</taxon>
        <taxon>Streptomycetaceae</taxon>
        <taxon>Streptomyces</taxon>
    </lineage>
</organism>
<dbReference type="RefSeq" id="WP_381187563.1">
    <property type="nucleotide sequence ID" value="NZ_JBHSFK010000073.1"/>
</dbReference>
<evidence type="ECO:0000313" key="2">
    <source>
        <dbReference type="Proteomes" id="UP001595839"/>
    </source>
</evidence>
<reference evidence="2" key="1">
    <citation type="journal article" date="2019" name="Int. J. Syst. Evol. Microbiol.">
        <title>The Global Catalogue of Microorganisms (GCM) 10K type strain sequencing project: providing services to taxonomists for standard genome sequencing and annotation.</title>
        <authorList>
            <consortium name="The Broad Institute Genomics Platform"/>
            <consortium name="The Broad Institute Genome Sequencing Center for Infectious Disease"/>
            <person name="Wu L."/>
            <person name="Ma J."/>
        </authorList>
    </citation>
    <scope>NUCLEOTIDE SEQUENCE [LARGE SCALE GENOMIC DNA]</scope>
    <source>
        <strain evidence="2">CGMCC 4.7177</strain>
    </source>
</reference>
<sequence>MIKQVVHLSRGATACVGHVTVSYTYLGKLVVRGSFEKVRFRGRGVVVHTRDGGQAVFEADGAVRMWESDGEQKRISPPAADSSLFRLAARVLPESERGDWLEEQRGYLADLGALRARWRWIAKQLMAMPRYAYTVRTGAKKESA</sequence>